<dbReference type="Gene3D" id="3.40.630.30">
    <property type="match status" value="1"/>
</dbReference>
<dbReference type="Pfam" id="PF13302">
    <property type="entry name" value="Acetyltransf_3"/>
    <property type="match status" value="1"/>
</dbReference>
<dbReference type="InterPro" id="IPR000182">
    <property type="entry name" value="GNAT_dom"/>
</dbReference>
<dbReference type="SUPFAM" id="SSF55729">
    <property type="entry name" value="Acyl-CoA N-acyltransferases (Nat)"/>
    <property type="match status" value="1"/>
</dbReference>
<proteinExistence type="predicted"/>
<organism evidence="2 3">
    <name type="scientific">Mycolicibacterium monacense</name>
    <name type="common">Mycobacterium monacense</name>
    <dbReference type="NCBI Taxonomy" id="85693"/>
    <lineage>
        <taxon>Bacteria</taxon>
        <taxon>Bacillati</taxon>
        <taxon>Actinomycetota</taxon>
        <taxon>Actinomycetes</taxon>
        <taxon>Mycobacteriales</taxon>
        <taxon>Mycobacteriaceae</taxon>
        <taxon>Mycolicibacterium</taxon>
    </lineage>
</organism>
<dbReference type="InterPro" id="IPR016181">
    <property type="entry name" value="Acyl_CoA_acyltransferase"/>
</dbReference>
<name>A0AAD1IYH3_MYCMB</name>
<feature type="domain" description="N-acetyltransferase" evidence="1">
    <location>
        <begin position="4"/>
        <end position="166"/>
    </location>
</feature>
<evidence type="ECO:0000259" key="1">
    <source>
        <dbReference type="PROSITE" id="PS51186"/>
    </source>
</evidence>
<dbReference type="PANTHER" id="PTHR43792">
    <property type="entry name" value="GNAT FAMILY, PUTATIVE (AFU_ORTHOLOGUE AFUA_3G00765)-RELATED-RELATED"/>
    <property type="match status" value="1"/>
</dbReference>
<reference evidence="2 3" key="1">
    <citation type="journal article" date="2019" name="Emerg. Microbes Infect.">
        <title>Comprehensive subspecies identification of 175 nontuberculous mycobacteria species based on 7547 genomic profiles.</title>
        <authorList>
            <person name="Matsumoto Y."/>
            <person name="Kinjo T."/>
            <person name="Motooka D."/>
            <person name="Nabeya D."/>
            <person name="Jung N."/>
            <person name="Uechi K."/>
            <person name="Horii T."/>
            <person name="Iida T."/>
            <person name="Fujita J."/>
            <person name="Nakamura S."/>
        </authorList>
    </citation>
    <scope>NUCLEOTIDE SEQUENCE [LARGE SCALE GENOMIC DNA]</scope>
    <source>
        <strain evidence="2 3">JCM 15658</strain>
    </source>
</reference>
<dbReference type="Proteomes" id="UP000466039">
    <property type="component" value="Chromosome"/>
</dbReference>
<evidence type="ECO:0000313" key="2">
    <source>
        <dbReference type="EMBL" id="BBZ63266.1"/>
    </source>
</evidence>
<dbReference type="EMBL" id="AP022617">
    <property type="protein sequence ID" value="BBZ63266.1"/>
    <property type="molecule type" value="Genomic_DNA"/>
</dbReference>
<dbReference type="AlphaFoldDB" id="A0AAD1IYH3"/>
<protein>
    <recommendedName>
        <fullName evidence="1">N-acetyltransferase domain-containing protein</fullName>
    </recommendedName>
</protein>
<dbReference type="PROSITE" id="PS51186">
    <property type="entry name" value="GNAT"/>
    <property type="match status" value="1"/>
</dbReference>
<keyword evidence="3" id="KW-1185">Reference proteome</keyword>
<dbReference type="RefSeq" id="WP_234786902.1">
    <property type="nucleotide sequence ID" value="NZ_AP022617.1"/>
</dbReference>
<gene>
    <name evidence="2" type="ORF">MMON_45670</name>
</gene>
<dbReference type="InterPro" id="IPR051531">
    <property type="entry name" value="N-acetyltransferase"/>
</dbReference>
<dbReference type="PANTHER" id="PTHR43792:SF13">
    <property type="entry name" value="ACETYLTRANSFERASE"/>
    <property type="match status" value="1"/>
</dbReference>
<dbReference type="GO" id="GO:0016747">
    <property type="term" value="F:acyltransferase activity, transferring groups other than amino-acyl groups"/>
    <property type="evidence" value="ECO:0007669"/>
    <property type="project" value="InterPro"/>
</dbReference>
<dbReference type="CDD" id="cd04301">
    <property type="entry name" value="NAT_SF"/>
    <property type="match status" value="1"/>
</dbReference>
<sequence>MTDVIVLPASVEHLTALRDDRTAFGELLGCAVPDGWPEFPESIEFTIGQLTEHPHQAGWWMHFFLADGGAVLVGSGGFVGPPQDGVVEIGYEIAPEFRGRGYATAAARAMIDKAKTATARLTTVVAHTLAHENPSTAVLRRLGFIRVAEIEDSDDGPLWRWEVAVPAGAR</sequence>
<accession>A0AAD1IYH3</accession>
<evidence type="ECO:0000313" key="3">
    <source>
        <dbReference type="Proteomes" id="UP000466039"/>
    </source>
</evidence>